<keyword evidence="1" id="KW-0472">Membrane</keyword>
<feature type="transmembrane region" description="Helical" evidence="1">
    <location>
        <begin position="253"/>
        <end position="274"/>
    </location>
</feature>
<reference evidence="3" key="1">
    <citation type="submission" date="2019-11" db="EMBL/GenBank/DDBJ databases">
        <title>The complete genome sequence of Saccharopolyspora sp. E2A.</title>
        <authorList>
            <person name="Zhang G."/>
        </authorList>
    </citation>
    <scope>NUCLEOTIDE SEQUENCE [LARGE SCALE GENOMIC DNA]</scope>
    <source>
        <strain evidence="3">E2A</strain>
    </source>
</reference>
<proteinExistence type="predicted"/>
<feature type="transmembrane region" description="Helical" evidence="1">
    <location>
        <begin position="12"/>
        <end position="35"/>
    </location>
</feature>
<keyword evidence="1" id="KW-1133">Transmembrane helix</keyword>
<feature type="transmembrane region" description="Helical" evidence="1">
    <location>
        <begin position="143"/>
        <end position="166"/>
    </location>
</feature>
<feature type="transmembrane region" description="Helical" evidence="1">
    <location>
        <begin position="173"/>
        <end position="193"/>
    </location>
</feature>
<evidence type="ECO:0000256" key="1">
    <source>
        <dbReference type="SAM" id="Phobius"/>
    </source>
</evidence>
<dbReference type="Proteomes" id="UP000371041">
    <property type="component" value="Chromosome"/>
</dbReference>
<feature type="transmembrane region" description="Helical" evidence="1">
    <location>
        <begin position="55"/>
        <end position="77"/>
    </location>
</feature>
<feature type="transmembrane region" description="Helical" evidence="1">
    <location>
        <begin position="114"/>
        <end position="137"/>
    </location>
</feature>
<dbReference type="AlphaFoldDB" id="A0A5Q3Q9K2"/>
<dbReference type="RefSeq" id="WP_154077814.1">
    <property type="nucleotide sequence ID" value="NZ_CP045929.1"/>
</dbReference>
<keyword evidence="3" id="KW-1185">Reference proteome</keyword>
<name>A0A5Q3Q9K2_9PSEU</name>
<keyword evidence="1" id="KW-0812">Transmembrane</keyword>
<organism evidence="2 3">
    <name type="scientific">Allosaccharopolyspora coralli</name>
    <dbReference type="NCBI Taxonomy" id="2665642"/>
    <lineage>
        <taxon>Bacteria</taxon>
        <taxon>Bacillati</taxon>
        <taxon>Actinomycetota</taxon>
        <taxon>Actinomycetes</taxon>
        <taxon>Pseudonocardiales</taxon>
        <taxon>Pseudonocardiaceae</taxon>
        <taxon>Allosaccharopolyspora</taxon>
    </lineage>
</organism>
<gene>
    <name evidence="2" type="ORF">GIY23_18450</name>
</gene>
<accession>A0A5Q3Q9K2</accession>
<protein>
    <submittedName>
        <fullName evidence="2">ABC transporter permease</fullName>
    </submittedName>
</protein>
<sequence length="281" mass="29559">MGPLVKAEFRKIFTTGVWWGMLIPVAILSFFASWAGTALGAVQEIQDSVGQPLPLGLLTVSMSTNFCTVFAVLFGALSYSSEHNNKNITTTYLTGNPRGAVMGAKLISYANLGLLYGLVNLVLASLGALLGAGLAGFGNPADWFAVGAAGLLSMMLWTLLGVGLGAIITNPPLVIVTVLVYKFFELVLAPFLATSEWSELAGYLPGAAASGIVGNIAVPVFIRAVAGDNEQNVPAEAFEFLHFTFGGTYGQPWWASVLTFAGYAAVAVVGGWLLSRRRDIT</sequence>
<evidence type="ECO:0000313" key="3">
    <source>
        <dbReference type="Proteomes" id="UP000371041"/>
    </source>
</evidence>
<dbReference type="EMBL" id="CP045929">
    <property type="protein sequence ID" value="QGK71238.1"/>
    <property type="molecule type" value="Genomic_DNA"/>
</dbReference>
<evidence type="ECO:0000313" key="2">
    <source>
        <dbReference type="EMBL" id="QGK71238.1"/>
    </source>
</evidence>
<dbReference type="KEGG" id="sace:GIY23_18450"/>